<accession>A0A7H2BGD2</accession>
<dbReference type="GeneID" id="96623716"/>
<dbReference type="KEGG" id="rter:IDM49_05665"/>
<dbReference type="EMBL" id="CP061539">
    <property type="protein sequence ID" value="QNV38728.1"/>
    <property type="molecule type" value="Genomic_DNA"/>
</dbReference>
<name>A0A7H2BGD2_9MICC</name>
<proteinExistence type="predicted"/>
<dbReference type="AlphaFoldDB" id="A0A7H2BGD2"/>
<sequence length="124" mass="13127">MALITNSTSNLGGDQSWLASAHAIWNGRSVTVDLSKFTKETHYPQGFIPQGFPVTIGEDGLAVPYDGTNLAGHLLNDYPVDAVNATGKIEAAALLDHGRVVASKVPFQGFKAPATQANTTINYL</sequence>
<dbReference type="Proteomes" id="UP000516404">
    <property type="component" value="Chromosome"/>
</dbReference>
<dbReference type="RefSeq" id="WP_190725324.1">
    <property type="nucleotide sequence ID" value="NZ_CP061539.1"/>
</dbReference>
<evidence type="ECO:0000313" key="1">
    <source>
        <dbReference type="EMBL" id="QNV38728.1"/>
    </source>
</evidence>
<organism evidence="1 2">
    <name type="scientific">Rothia terrae</name>
    <dbReference type="NCBI Taxonomy" id="396015"/>
    <lineage>
        <taxon>Bacteria</taxon>
        <taxon>Bacillati</taxon>
        <taxon>Actinomycetota</taxon>
        <taxon>Actinomycetes</taxon>
        <taxon>Micrococcales</taxon>
        <taxon>Micrococcaceae</taxon>
        <taxon>Rothia</taxon>
    </lineage>
</organism>
<evidence type="ECO:0000313" key="2">
    <source>
        <dbReference type="Proteomes" id="UP000516404"/>
    </source>
</evidence>
<protein>
    <recommendedName>
        <fullName evidence="3">Head decoration protein</fullName>
    </recommendedName>
</protein>
<evidence type="ECO:0008006" key="3">
    <source>
        <dbReference type="Google" id="ProtNLM"/>
    </source>
</evidence>
<reference evidence="1 2" key="1">
    <citation type="submission" date="2020-09" db="EMBL/GenBank/DDBJ databases">
        <title>Investigation of environmental microbes.</title>
        <authorList>
            <person name="Ou Y."/>
            <person name="Kang Q."/>
        </authorList>
    </citation>
    <scope>NUCLEOTIDE SEQUENCE [LARGE SCALE GENOMIC DNA]</scope>
    <source>
        <strain evidence="1 2">KJZ-14</strain>
    </source>
</reference>
<gene>
    <name evidence="1" type="ORF">IDM49_05665</name>
</gene>
<keyword evidence="2" id="KW-1185">Reference proteome</keyword>